<dbReference type="Gene3D" id="3.30.565.10">
    <property type="entry name" value="Histidine kinase-like ATPase, C-terminal domain"/>
    <property type="match status" value="1"/>
</dbReference>
<evidence type="ECO:0000256" key="2">
    <source>
        <dbReference type="ARBA" id="ARBA00001968"/>
    </source>
</evidence>
<keyword evidence="8 15" id="KW-0418">Kinase</keyword>
<organism evidence="15 16">
    <name type="scientific">Mycobacterium kyorinense</name>
    <dbReference type="NCBI Taxonomy" id="487514"/>
    <lineage>
        <taxon>Bacteria</taxon>
        <taxon>Bacillati</taxon>
        <taxon>Actinomycetota</taxon>
        <taxon>Actinomycetes</taxon>
        <taxon>Mycobacteriales</taxon>
        <taxon>Mycobacteriaceae</taxon>
        <taxon>Mycobacterium</taxon>
    </lineage>
</organism>
<evidence type="ECO:0000313" key="15">
    <source>
        <dbReference type="EMBL" id="ORW03257.1"/>
    </source>
</evidence>
<sequence>MSSSRPASVRRAASLRVRLLVGQVIVLTIACVGIGAVTELALYRYLVGQLDVQVHDASHRSVRMFGEPPPPPVPWHHHRAPRPGPGPEFLDAPGQPVGMVAAVVSGGKTVDAGYLTTTGSRAALSDKAKAQLDAVVPNRTPVTRDLDGLGRYRVIAAPARHGGDVLVTGLSMSNVDATMIRMLLIIGVVTVVALVAATTAGIVIMRRALAPLRRVSQTASKVVDLPLDRGEVALPVRVPEPDANPYTEVGQLGSAVNRMLDHIAAALSTRQASETRVRQFVADASHELRTPLAAIRGYTELAQRVRDDTDAVTHAMSRVQSETERMTRLVEDLLLLARLDSGRPLEREPVDLSRVAADAVSDAHVAGPDHQWELDLPDEPVMVAGDAARLHQVLTNLLTNARIHTGSGTVVTTGLSIDTTHAVLTVTDNGPGIPEPLQPEVFERFARGDTSRSRKGGSTGLGLAIVSAVVKAHNGTIDVHSAPGHTKFTVRLPLTADA</sequence>
<dbReference type="PROSITE" id="PS50885">
    <property type="entry name" value="HAMP"/>
    <property type="match status" value="1"/>
</dbReference>
<dbReference type="EMBL" id="LQPE01000122">
    <property type="protein sequence ID" value="ORW03257.1"/>
    <property type="molecule type" value="Genomic_DNA"/>
</dbReference>
<evidence type="ECO:0000313" key="16">
    <source>
        <dbReference type="Proteomes" id="UP000193487"/>
    </source>
</evidence>
<dbReference type="InterPro" id="IPR003661">
    <property type="entry name" value="HisK_dim/P_dom"/>
</dbReference>
<dbReference type="PANTHER" id="PTHR45436">
    <property type="entry name" value="SENSOR HISTIDINE KINASE YKOH"/>
    <property type="match status" value="1"/>
</dbReference>
<proteinExistence type="predicted"/>
<dbReference type="InterPro" id="IPR003660">
    <property type="entry name" value="HAMP_dom"/>
</dbReference>
<reference evidence="15 16" key="1">
    <citation type="submission" date="2016-01" db="EMBL/GenBank/DDBJ databases">
        <title>The new phylogeny of the genus Mycobacterium.</title>
        <authorList>
            <person name="Tarcisio F."/>
            <person name="Conor M."/>
            <person name="Antonella G."/>
            <person name="Elisabetta G."/>
            <person name="Giulia F.S."/>
            <person name="Sara T."/>
            <person name="Anna F."/>
            <person name="Clotilde B."/>
            <person name="Roberto B."/>
            <person name="Veronica D.S."/>
            <person name="Fabio R."/>
            <person name="Monica P."/>
            <person name="Olivier J."/>
            <person name="Enrico T."/>
            <person name="Nicola S."/>
        </authorList>
    </citation>
    <scope>NUCLEOTIDE SEQUENCE [LARGE SCALE GENOMIC DNA]</scope>
    <source>
        <strain evidence="15 16">DSM 45166</strain>
    </source>
</reference>
<dbReference type="GO" id="GO:0005886">
    <property type="term" value="C:plasma membrane"/>
    <property type="evidence" value="ECO:0007669"/>
    <property type="project" value="UniProtKB-SubCell"/>
</dbReference>
<dbReference type="Proteomes" id="UP000193487">
    <property type="component" value="Unassembled WGS sequence"/>
</dbReference>
<keyword evidence="10" id="KW-0902">Two-component regulatory system</keyword>
<feature type="domain" description="Histidine kinase" evidence="13">
    <location>
        <begin position="283"/>
        <end position="496"/>
    </location>
</feature>
<comment type="cofactor">
    <cofactor evidence="2">
        <name>a divalent metal cation</name>
        <dbReference type="ChEBI" id="CHEBI:60240"/>
    </cofactor>
</comment>
<evidence type="ECO:0000256" key="12">
    <source>
        <dbReference type="SAM" id="Phobius"/>
    </source>
</evidence>
<evidence type="ECO:0000256" key="1">
    <source>
        <dbReference type="ARBA" id="ARBA00000085"/>
    </source>
</evidence>
<dbReference type="PROSITE" id="PS50109">
    <property type="entry name" value="HIS_KIN"/>
    <property type="match status" value="1"/>
</dbReference>
<dbReference type="InterPro" id="IPR050428">
    <property type="entry name" value="TCS_sensor_his_kinase"/>
</dbReference>
<keyword evidence="7 12" id="KW-0812">Transmembrane</keyword>
<dbReference type="InterPro" id="IPR036097">
    <property type="entry name" value="HisK_dim/P_sf"/>
</dbReference>
<dbReference type="InterPro" id="IPR003594">
    <property type="entry name" value="HATPase_dom"/>
</dbReference>
<dbReference type="PRINTS" id="PR00344">
    <property type="entry name" value="BCTRLSENSOR"/>
</dbReference>
<dbReference type="SUPFAM" id="SSF47384">
    <property type="entry name" value="Homodimeric domain of signal transducing histidine kinase"/>
    <property type="match status" value="1"/>
</dbReference>
<feature type="transmembrane region" description="Helical" evidence="12">
    <location>
        <begin position="179"/>
        <end position="204"/>
    </location>
</feature>
<dbReference type="PROSITE" id="PS51257">
    <property type="entry name" value="PROKAR_LIPOPROTEIN"/>
    <property type="match status" value="1"/>
</dbReference>
<dbReference type="SMART" id="SM00388">
    <property type="entry name" value="HisKA"/>
    <property type="match status" value="1"/>
</dbReference>
<dbReference type="Pfam" id="PF02518">
    <property type="entry name" value="HATPase_c"/>
    <property type="match status" value="1"/>
</dbReference>
<evidence type="ECO:0000256" key="8">
    <source>
        <dbReference type="ARBA" id="ARBA00022777"/>
    </source>
</evidence>
<evidence type="ECO:0000256" key="11">
    <source>
        <dbReference type="ARBA" id="ARBA00023136"/>
    </source>
</evidence>
<dbReference type="EC" id="2.7.13.3" evidence="4"/>
<accession>A0A1X1XWP6</accession>
<dbReference type="Gene3D" id="6.10.340.10">
    <property type="match status" value="1"/>
</dbReference>
<name>A0A1X1XWP6_9MYCO</name>
<evidence type="ECO:0000256" key="5">
    <source>
        <dbReference type="ARBA" id="ARBA00022553"/>
    </source>
</evidence>
<dbReference type="OrthoDB" id="9786919at2"/>
<keyword evidence="9 12" id="KW-1133">Transmembrane helix</keyword>
<evidence type="ECO:0000259" key="13">
    <source>
        <dbReference type="PROSITE" id="PS50109"/>
    </source>
</evidence>
<dbReference type="CDD" id="cd06225">
    <property type="entry name" value="HAMP"/>
    <property type="match status" value="1"/>
</dbReference>
<gene>
    <name evidence="15" type="ORF">AWC14_05440</name>
</gene>
<dbReference type="InterPro" id="IPR005467">
    <property type="entry name" value="His_kinase_dom"/>
</dbReference>
<keyword evidence="5" id="KW-0597">Phosphoprotein</keyword>
<evidence type="ECO:0000256" key="10">
    <source>
        <dbReference type="ARBA" id="ARBA00023012"/>
    </source>
</evidence>
<dbReference type="GO" id="GO:0000155">
    <property type="term" value="F:phosphorelay sensor kinase activity"/>
    <property type="evidence" value="ECO:0007669"/>
    <property type="project" value="InterPro"/>
</dbReference>
<feature type="domain" description="HAMP" evidence="14">
    <location>
        <begin position="206"/>
        <end position="268"/>
    </location>
</feature>
<evidence type="ECO:0000256" key="4">
    <source>
        <dbReference type="ARBA" id="ARBA00012438"/>
    </source>
</evidence>
<dbReference type="SMART" id="SM00387">
    <property type="entry name" value="HATPase_c"/>
    <property type="match status" value="1"/>
</dbReference>
<dbReference type="SMART" id="SM00304">
    <property type="entry name" value="HAMP"/>
    <property type="match status" value="1"/>
</dbReference>
<evidence type="ECO:0000256" key="9">
    <source>
        <dbReference type="ARBA" id="ARBA00022989"/>
    </source>
</evidence>
<dbReference type="FunFam" id="3.30.565.10:FF:000006">
    <property type="entry name" value="Sensor histidine kinase WalK"/>
    <property type="match status" value="1"/>
</dbReference>
<dbReference type="STRING" id="487514.A5707_05905"/>
<dbReference type="RefSeq" id="WP_057003471.1">
    <property type="nucleotide sequence ID" value="NZ_LLXQ01000050.1"/>
</dbReference>
<dbReference type="Pfam" id="PF00512">
    <property type="entry name" value="HisKA"/>
    <property type="match status" value="1"/>
</dbReference>
<dbReference type="GO" id="GO:0005509">
    <property type="term" value="F:calcium ion binding"/>
    <property type="evidence" value="ECO:0007669"/>
    <property type="project" value="UniProtKB-ARBA"/>
</dbReference>
<dbReference type="InterPro" id="IPR036890">
    <property type="entry name" value="HATPase_C_sf"/>
</dbReference>
<evidence type="ECO:0000256" key="3">
    <source>
        <dbReference type="ARBA" id="ARBA00004236"/>
    </source>
</evidence>
<comment type="caution">
    <text evidence="15">The sequence shown here is derived from an EMBL/GenBank/DDBJ whole genome shotgun (WGS) entry which is preliminary data.</text>
</comment>
<comment type="catalytic activity">
    <reaction evidence="1">
        <text>ATP + protein L-histidine = ADP + protein N-phospho-L-histidine.</text>
        <dbReference type="EC" id="2.7.13.3"/>
    </reaction>
</comment>
<dbReference type="Gene3D" id="1.10.287.130">
    <property type="match status" value="1"/>
</dbReference>
<feature type="transmembrane region" description="Helical" evidence="12">
    <location>
        <begin position="20"/>
        <end position="43"/>
    </location>
</feature>
<evidence type="ECO:0000259" key="14">
    <source>
        <dbReference type="PROSITE" id="PS50885"/>
    </source>
</evidence>
<keyword evidence="6" id="KW-0808">Transferase</keyword>
<dbReference type="InterPro" id="IPR004358">
    <property type="entry name" value="Sig_transdc_His_kin-like_C"/>
</dbReference>
<dbReference type="FunFam" id="1.10.287.130:FF:000001">
    <property type="entry name" value="Two-component sensor histidine kinase"/>
    <property type="match status" value="1"/>
</dbReference>
<comment type="subcellular location">
    <subcellularLocation>
        <location evidence="3">Cell membrane</location>
    </subcellularLocation>
</comment>
<dbReference type="AlphaFoldDB" id="A0A1X1XWP6"/>
<dbReference type="CDD" id="cd00075">
    <property type="entry name" value="HATPase"/>
    <property type="match status" value="1"/>
</dbReference>
<keyword evidence="11 12" id="KW-0472">Membrane</keyword>
<dbReference type="CDD" id="cd00082">
    <property type="entry name" value="HisKA"/>
    <property type="match status" value="1"/>
</dbReference>
<protein>
    <recommendedName>
        <fullName evidence="4">histidine kinase</fullName>
        <ecNumber evidence="4">2.7.13.3</ecNumber>
    </recommendedName>
</protein>
<dbReference type="SUPFAM" id="SSF55874">
    <property type="entry name" value="ATPase domain of HSP90 chaperone/DNA topoisomerase II/histidine kinase"/>
    <property type="match status" value="1"/>
</dbReference>
<keyword evidence="16" id="KW-1185">Reference proteome</keyword>
<dbReference type="PANTHER" id="PTHR45436:SF5">
    <property type="entry name" value="SENSOR HISTIDINE KINASE TRCS"/>
    <property type="match status" value="1"/>
</dbReference>
<evidence type="ECO:0000256" key="7">
    <source>
        <dbReference type="ARBA" id="ARBA00022692"/>
    </source>
</evidence>
<evidence type="ECO:0000256" key="6">
    <source>
        <dbReference type="ARBA" id="ARBA00022679"/>
    </source>
</evidence>